<dbReference type="Gene3D" id="2.60.40.10">
    <property type="entry name" value="Immunoglobulins"/>
    <property type="match status" value="1"/>
</dbReference>
<dbReference type="AlphaFoldDB" id="A0AAV7XYC8"/>
<dbReference type="PANTHER" id="PTHR23278">
    <property type="entry name" value="SIDESTEP PROTEIN"/>
    <property type="match status" value="1"/>
</dbReference>
<accession>A0AAV7XYC8</accession>
<dbReference type="PROSITE" id="PS50835">
    <property type="entry name" value="IG_LIKE"/>
    <property type="match status" value="1"/>
</dbReference>
<dbReference type="InterPro" id="IPR007110">
    <property type="entry name" value="Ig-like_dom"/>
</dbReference>
<organism evidence="2 3">
    <name type="scientific">Megalurothrips usitatus</name>
    <name type="common">bean blossom thrips</name>
    <dbReference type="NCBI Taxonomy" id="439358"/>
    <lineage>
        <taxon>Eukaryota</taxon>
        <taxon>Metazoa</taxon>
        <taxon>Ecdysozoa</taxon>
        <taxon>Arthropoda</taxon>
        <taxon>Hexapoda</taxon>
        <taxon>Insecta</taxon>
        <taxon>Pterygota</taxon>
        <taxon>Neoptera</taxon>
        <taxon>Paraneoptera</taxon>
        <taxon>Thysanoptera</taxon>
        <taxon>Terebrantia</taxon>
        <taxon>Thripoidea</taxon>
        <taxon>Thripidae</taxon>
        <taxon>Megalurothrips</taxon>
    </lineage>
</organism>
<keyword evidence="3" id="KW-1185">Reference proteome</keyword>
<sequence length="105" mass="12323">MDNRGEHIRHFMLGPYNEGDNVDITCEATGGRPLPRVTWWTGNVMLDDSYERRSERRVQNVLHLHNLTRRDLNSAFTCKASNYEHGTHDIISSVRLELNREYIRP</sequence>
<dbReference type="Pfam" id="PF13927">
    <property type="entry name" value="Ig_3"/>
    <property type="match status" value="1"/>
</dbReference>
<dbReference type="CDD" id="cd00096">
    <property type="entry name" value="Ig"/>
    <property type="match status" value="1"/>
</dbReference>
<dbReference type="PANTHER" id="PTHR23278:SF30">
    <property type="entry name" value="SIDESTEP VIII, ISOFORM B"/>
    <property type="match status" value="1"/>
</dbReference>
<dbReference type="EMBL" id="JAPTSV010000004">
    <property type="protein sequence ID" value="KAJ1528853.1"/>
    <property type="molecule type" value="Genomic_DNA"/>
</dbReference>
<comment type="caution">
    <text evidence="2">The sequence shown here is derived from an EMBL/GenBank/DDBJ whole genome shotgun (WGS) entry which is preliminary data.</text>
</comment>
<evidence type="ECO:0000313" key="2">
    <source>
        <dbReference type="EMBL" id="KAJ1528853.1"/>
    </source>
</evidence>
<gene>
    <name evidence="2" type="ORF">ONE63_007225</name>
</gene>
<evidence type="ECO:0000313" key="3">
    <source>
        <dbReference type="Proteomes" id="UP001075354"/>
    </source>
</evidence>
<evidence type="ECO:0000259" key="1">
    <source>
        <dbReference type="PROSITE" id="PS50835"/>
    </source>
</evidence>
<feature type="domain" description="Ig-like" evidence="1">
    <location>
        <begin position="18"/>
        <end position="97"/>
    </location>
</feature>
<proteinExistence type="predicted"/>
<reference evidence="2" key="1">
    <citation type="submission" date="2022-12" db="EMBL/GenBank/DDBJ databases">
        <title>Chromosome-level genome assembly of the bean flower thrips Megalurothrips usitatus.</title>
        <authorList>
            <person name="Ma L."/>
            <person name="Liu Q."/>
            <person name="Li H."/>
            <person name="Cai W."/>
        </authorList>
    </citation>
    <scope>NUCLEOTIDE SEQUENCE</scope>
    <source>
        <strain evidence="2">Cailab_2022a</strain>
    </source>
</reference>
<name>A0AAV7XYC8_9NEOP</name>
<protein>
    <recommendedName>
        <fullName evidence="1">Ig-like domain-containing protein</fullName>
    </recommendedName>
</protein>
<dbReference type="SUPFAM" id="SSF48726">
    <property type="entry name" value="Immunoglobulin"/>
    <property type="match status" value="1"/>
</dbReference>
<dbReference type="Proteomes" id="UP001075354">
    <property type="component" value="Chromosome 4"/>
</dbReference>
<dbReference type="InterPro" id="IPR013783">
    <property type="entry name" value="Ig-like_fold"/>
</dbReference>
<dbReference type="InterPro" id="IPR036179">
    <property type="entry name" value="Ig-like_dom_sf"/>
</dbReference>